<evidence type="ECO:0000256" key="2">
    <source>
        <dbReference type="SAM" id="Phobius"/>
    </source>
</evidence>
<keyword evidence="2" id="KW-0812">Transmembrane</keyword>
<dbReference type="AlphaFoldDB" id="A0A0H3LZP0"/>
<dbReference type="InterPro" id="IPR003425">
    <property type="entry name" value="CCB3/YggT"/>
</dbReference>
<keyword evidence="2" id="KW-0472">Membrane</keyword>
<evidence type="ECO:0000313" key="4">
    <source>
        <dbReference type="Proteomes" id="UP000000597"/>
    </source>
</evidence>
<dbReference type="RefSeq" id="WP_011178975.1">
    <property type="nucleotide sequence ID" value="NC_005955.1"/>
</dbReference>
<dbReference type="EMBL" id="BX897700">
    <property type="protein sequence ID" value="CAF25659.1"/>
    <property type="molecule type" value="Genomic_DNA"/>
</dbReference>
<evidence type="ECO:0000313" key="3">
    <source>
        <dbReference type="EMBL" id="CAF25659.1"/>
    </source>
</evidence>
<dbReference type="GO" id="GO:0016020">
    <property type="term" value="C:membrane"/>
    <property type="evidence" value="ECO:0007669"/>
    <property type="project" value="InterPro"/>
</dbReference>
<dbReference type="PANTHER" id="PTHR33219:SF14">
    <property type="entry name" value="PROTEIN COFACTOR ASSEMBLY OF COMPLEX C SUBUNIT B CCB3, CHLOROPLASTIC-RELATED"/>
    <property type="match status" value="1"/>
</dbReference>
<dbReference type="PANTHER" id="PTHR33219">
    <property type="entry name" value="YLMG HOMOLOG PROTEIN 2, CHLOROPLASTIC"/>
    <property type="match status" value="1"/>
</dbReference>
<keyword evidence="2" id="KW-1133">Transmembrane helix</keyword>
<protein>
    <recommendedName>
        <fullName evidence="5">YggT family protein</fullName>
    </recommendedName>
</protein>
<accession>A0A0H3LZP0</accession>
<feature type="transmembrane region" description="Helical" evidence="2">
    <location>
        <begin position="72"/>
        <end position="92"/>
    </location>
</feature>
<comment type="similarity">
    <text evidence="1">Belongs to the YggT family.</text>
</comment>
<reference evidence="3 4" key="1">
    <citation type="journal article" date="2004" name="Proc. Natl. Acad. Sci. U.S.A.">
        <title>The louse-borne human pathogen Bartonella quintana is a genomic derivative of the zoonotic agent Bartonella henselae.</title>
        <authorList>
            <person name="Alsmark U.C.M."/>
            <person name="Frank A.C."/>
            <person name="Karlberg E.O."/>
            <person name="Legault B.-A."/>
            <person name="Ardell D.H."/>
            <person name="Canbaeck B."/>
            <person name="Eriksson A.-S."/>
            <person name="Naeslund A.K."/>
            <person name="Handley S.A."/>
            <person name="Huvet M."/>
            <person name="La Scola B."/>
            <person name="Holmberg M."/>
            <person name="Andersson S.G.E."/>
        </authorList>
    </citation>
    <scope>NUCLEOTIDE SEQUENCE [LARGE SCALE GENOMIC DNA]</scope>
    <source>
        <strain evidence="3 4">Toulouse</strain>
    </source>
</reference>
<feature type="transmembrane region" description="Helical" evidence="2">
    <location>
        <begin position="12"/>
        <end position="31"/>
    </location>
</feature>
<name>A0A0H3LZP0_BARQU</name>
<gene>
    <name evidence="3" type="ordered locus">BQ01560</name>
</gene>
<organism evidence="3 4">
    <name type="scientific">Bartonella quintana (strain Toulouse)</name>
    <name type="common">Rochalimaea quintana</name>
    <dbReference type="NCBI Taxonomy" id="283165"/>
    <lineage>
        <taxon>Bacteria</taxon>
        <taxon>Pseudomonadati</taxon>
        <taxon>Pseudomonadota</taxon>
        <taxon>Alphaproteobacteria</taxon>
        <taxon>Hyphomicrobiales</taxon>
        <taxon>Bartonellaceae</taxon>
        <taxon>Bartonella</taxon>
    </lineage>
</organism>
<dbReference type="eggNOG" id="COG0762">
    <property type="taxonomic scope" value="Bacteria"/>
</dbReference>
<dbReference type="KEGG" id="bqu:BQ01560"/>
<proteinExistence type="inferred from homology"/>
<dbReference type="Pfam" id="PF02325">
    <property type="entry name" value="CCB3_YggT"/>
    <property type="match status" value="1"/>
</dbReference>
<sequence>MVYALFRVIDLIFNIYIDILIANVIFSWLYAFNIINTRNRFVFFVGRFLYRVTEPVLGPIRRFLPNLGAVDISPIVVFLIIYFIRNFMWYAYAGMYF</sequence>
<dbReference type="HOGENOM" id="CLU_136788_0_1_5"/>
<dbReference type="Proteomes" id="UP000000597">
    <property type="component" value="Chromosome"/>
</dbReference>
<evidence type="ECO:0000256" key="1">
    <source>
        <dbReference type="ARBA" id="ARBA00010894"/>
    </source>
</evidence>
<dbReference type="OrthoDB" id="9814445at2"/>
<evidence type="ECO:0008006" key="5">
    <source>
        <dbReference type="Google" id="ProtNLM"/>
    </source>
</evidence>